<proteinExistence type="predicted"/>
<dbReference type="Proteomes" id="UP000679008">
    <property type="component" value="Unassembled WGS sequence"/>
</dbReference>
<dbReference type="EMBL" id="JAGPXB010000016">
    <property type="protein sequence ID" value="MBQ0909752.1"/>
    <property type="molecule type" value="Genomic_DNA"/>
</dbReference>
<keyword evidence="2" id="KW-1185">Reference proteome</keyword>
<reference evidence="1 2" key="1">
    <citation type="submission" date="2021-04" db="EMBL/GenBank/DDBJ databases">
        <title>Description of novel Flavobacterium sp. F-328.</title>
        <authorList>
            <person name="Saticioglu I.B."/>
        </authorList>
    </citation>
    <scope>NUCLEOTIDE SEQUENCE [LARGE SCALE GENOMIC DNA]</scope>
    <source>
        <strain evidence="1 2">F-328</strain>
    </source>
</reference>
<evidence type="ECO:0000313" key="2">
    <source>
        <dbReference type="Proteomes" id="UP000679008"/>
    </source>
</evidence>
<name>A0ABS5D6U6_9FLAO</name>
<accession>A0ABS5D6U6</accession>
<organism evidence="1 2">
    <name type="scientific">Flavobacterium erciyesense</name>
    <dbReference type="NCBI Taxonomy" id="2825842"/>
    <lineage>
        <taxon>Bacteria</taxon>
        <taxon>Pseudomonadati</taxon>
        <taxon>Bacteroidota</taxon>
        <taxon>Flavobacteriia</taxon>
        <taxon>Flavobacteriales</taxon>
        <taxon>Flavobacteriaceae</taxon>
        <taxon>Flavobacterium</taxon>
    </lineage>
</organism>
<dbReference type="RefSeq" id="WP_210791452.1">
    <property type="nucleotide sequence ID" value="NZ_JAGPXB010000016.1"/>
</dbReference>
<comment type="caution">
    <text evidence="1">The sequence shown here is derived from an EMBL/GenBank/DDBJ whole genome shotgun (WGS) entry which is preliminary data.</text>
</comment>
<protein>
    <submittedName>
        <fullName evidence="1">Uncharacterized protein</fullName>
    </submittedName>
</protein>
<sequence length="187" mass="21684">MKKVVYLFDRTQIENLDFIGLMNFKSYYLQLLNDNPFPEPPKSGSFHDVITYLKRKNQSQALKIGAYENITVFEAANRIASDLIIINGLLQLVEKNKNLKNALFTLRLGTTHHVGKGDFTINCNGEELEGEAFNVAPSFLKQKLRNTINKWKHNHQLKYILVNTEAFEFVGHSKIDERVFKVENWHE</sequence>
<gene>
    <name evidence="1" type="ORF">KBJ98_13645</name>
</gene>
<evidence type="ECO:0000313" key="1">
    <source>
        <dbReference type="EMBL" id="MBQ0909752.1"/>
    </source>
</evidence>